<dbReference type="AlphaFoldDB" id="A0A9Q5N6H0"/>
<keyword evidence="5" id="KW-1185">Reference proteome</keyword>
<feature type="region of interest" description="Disordered" evidence="1">
    <location>
        <begin position="307"/>
        <end position="331"/>
    </location>
</feature>
<feature type="compositionally biased region" description="Polar residues" evidence="1">
    <location>
        <begin position="308"/>
        <end position="327"/>
    </location>
</feature>
<feature type="signal peptide" evidence="3">
    <location>
        <begin position="1"/>
        <end position="20"/>
    </location>
</feature>
<dbReference type="OrthoDB" id="3245657at2759"/>
<proteinExistence type="predicted"/>
<dbReference type="EMBL" id="LNZH02000163">
    <property type="protein sequence ID" value="OCB89147.1"/>
    <property type="molecule type" value="Genomic_DNA"/>
</dbReference>
<keyword evidence="2" id="KW-0812">Transmembrane</keyword>
<evidence type="ECO:0000256" key="1">
    <source>
        <dbReference type="SAM" id="MobiDB-lite"/>
    </source>
</evidence>
<accession>A0A9Q5N6H0</accession>
<sequence>MHFQLAILTLPLFSLTLVFARSYNVTIDDQMGDPTTGRSISYSPADAWNDGQTCERCTARPSPASNAYMGTWKDATFLPPDDPDETAEIVQARTAVYVNCILTRSSSGPNGNTDLTFKIDNVTVGTFEQAPDGNTTYHFDVTVFSMSGLGNTVHTLSIESGHAGSRALVLLDSIIYTKEVEDTTSAQSSLPSLAYTYTGSQAESSAANSTSTVLSSSTNIAAIVGSVIGGLVAMTAILAFAFVCYRKQRRPTGGVRVVLDTSDAGSPVSPYGLYSSNPNSPNRLCQEERGVPFLICSPSVPTLAPGDSISQANVSDNTSDWTSTTGHGNPRRTFRERARAFAVSRGRPTVPPMKVQNATDADMQESDTCDDLKPPEYISSRLGGYGYSEKGKS</sequence>
<evidence type="ECO:0000313" key="4">
    <source>
        <dbReference type="EMBL" id="OCB89147.1"/>
    </source>
</evidence>
<feature type="region of interest" description="Disordered" evidence="1">
    <location>
        <begin position="344"/>
        <end position="393"/>
    </location>
</feature>
<feature type="transmembrane region" description="Helical" evidence="2">
    <location>
        <begin position="220"/>
        <end position="245"/>
    </location>
</feature>
<feature type="chain" id="PRO_5040149089" description="Mid2 domain-containing protein" evidence="3">
    <location>
        <begin position="21"/>
        <end position="393"/>
    </location>
</feature>
<keyword evidence="3" id="KW-0732">Signal</keyword>
<organism evidence="4 5">
    <name type="scientific">Sanghuangporus baumii</name>
    <name type="common">Phellinus baumii</name>
    <dbReference type="NCBI Taxonomy" id="108892"/>
    <lineage>
        <taxon>Eukaryota</taxon>
        <taxon>Fungi</taxon>
        <taxon>Dikarya</taxon>
        <taxon>Basidiomycota</taxon>
        <taxon>Agaricomycotina</taxon>
        <taxon>Agaricomycetes</taxon>
        <taxon>Hymenochaetales</taxon>
        <taxon>Hymenochaetaceae</taxon>
        <taxon>Sanghuangporus</taxon>
    </lineage>
</organism>
<protein>
    <recommendedName>
        <fullName evidence="6">Mid2 domain-containing protein</fullName>
    </recommendedName>
</protein>
<dbReference type="Proteomes" id="UP000757232">
    <property type="component" value="Unassembled WGS sequence"/>
</dbReference>
<comment type="caution">
    <text evidence="4">The sequence shown here is derived from an EMBL/GenBank/DDBJ whole genome shotgun (WGS) entry which is preliminary data.</text>
</comment>
<evidence type="ECO:0000256" key="3">
    <source>
        <dbReference type="SAM" id="SignalP"/>
    </source>
</evidence>
<evidence type="ECO:0000256" key="2">
    <source>
        <dbReference type="SAM" id="Phobius"/>
    </source>
</evidence>
<reference evidence="4" key="1">
    <citation type="submission" date="2016-06" db="EMBL/GenBank/DDBJ databases">
        <title>Draft Genome sequence of the fungus Inonotus baumii.</title>
        <authorList>
            <person name="Zhu H."/>
            <person name="Lin W."/>
        </authorList>
    </citation>
    <scope>NUCLEOTIDE SEQUENCE</scope>
    <source>
        <strain evidence="4">821</strain>
    </source>
</reference>
<evidence type="ECO:0008006" key="6">
    <source>
        <dbReference type="Google" id="ProtNLM"/>
    </source>
</evidence>
<keyword evidence="2" id="KW-1133">Transmembrane helix</keyword>
<keyword evidence="2" id="KW-0472">Membrane</keyword>
<evidence type="ECO:0000313" key="5">
    <source>
        <dbReference type="Proteomes" id="UP000757232"/>
    </source>
</evidence>
<gene>
    <name evidence="4" type="ORF">A7U60_g3630</name>
</gene>
<name>A0A9Q5N6H0_SANBA</name>